<accession>A0AA36FTV3</accession>
<evidence type="ECO:0000313" key="2">
    <source>
        <dbReference type="Proteomes" id="UP001177023"/>
    </source>
</evidence>
<comment type="caution">
    <text evidence="1">The sequence shown here is derived from an EMBL/GenBank/DDBJ whole genome shotgun (WGS) entry which is preliminary data.</text>
</comment>
<sequence length="117" mass="13692">MRPTTAQKFCRRLQMDLLVTDADLRYVFPMSRKPTGYKEVRVTRGQVETISVTKDDEVRTEEFDILPLPEKIDGETWYYKTSMDDMRLNCVHRNAVKTTVKTPNTTPEFVEDLTRGK</sequence>
<dbReference type="Proteomes" id="UP001177023">
    <property type="component" value="Unassembled WGS sequence"/>
</dbReference>
<name>A0AA36FTV3_9BILA</name>
<evidence type="ECO:0000313" key="1">
    <source>
        <dbReference type="EMBL" id="CAJ0558805.1"/>
    </source>
</evidence>
<keyword evidence="2" id="KW-1185">Reference proteome</keyword>
<proteinExistence type="predicted"/>
<dbReference type="AlphaFoldDB" id="A0AA36FTV3"/>
<dbReference type="EMBL" id="CATQJA010000271">
    <property type="protein sequence ID" value="CAJ0558805.1"/>
    <property type="molecule type" value="Genomic_DNA"/>
</dbReference>
<feature type="non-terminal residue" evidence="1">
    <location>
        <position position="1"/>
    </location>
</feature>
<reference evidence="1" key="1">
    <citation type="submission" date="2023-06" db="EMBL/GenBank/DDBJ databases">
        <authorList>
            <person name="Delattre M."/>
        </authorList>
    </citation>
    <scope>NUCLEOTIDE SEQUENCE</scope>
    <source>
        <strain evidence="1">AF72</strain>
    </source>
</reference>
<protein>
    <submittedName>
        <fullName evidence="1">Uncharacterized protein</fullName>
    </submittedName>
</protein>
<gene>
    <name evidence="1" type="ORF">MSPICULIGERA_LOCUS1085</name>
</gene>
<organism evidence="1 2">
    <name type="scientific">Mesorhabditis spiculigera</name>
    <dbReference type="NCBI Taxonomy" id="96644"/>
    <lineage>
        <taxon>Eukaryota</taxon>
        <taxon>Metazoa</taxon>
        <taxon>Ecdysozoa</taxon>
        <taxon>Nematoda</taxon>
        <taxon>Chromadorea</taxon>
        <taxon>Rhabditida</taxon>
        <taxon>Rhabditina</taxon>
        <taxon>Rhabditomorpha</taxon>
        <taxon>Rhabditoidea</taxon>
        <taxon>Rhabditidae</taxon>
        <taxon>Mesorhabditinae</taxon>
        <taxon>Mesorhabditis</taxon>
    </lineage>
</organism>